<dbReference type="GO" id="GO:0000724">
    <property type="term" value="P:double-strand break repair via homologous recombination"/>
    <property type="evidence" value="ECO:0007669"/>
    <property type="project" value="TreeGrafter"/>
</dbReference>
<protein>
    <recommendedName>
        <fullName evidence="3">DNA 3'-5' helicase</fullName>
        <ecNumber evidence="3">5.6.2.4</ecNumber>
    </recommendedName>
</protein>
<dbReference type="PANTHER" id="PTHR13710">
    <property type="entry name" value="DNA HELICASE RECQ FAMILY MEMBER"/>
    <property type="match status" value="1"/>
</dbReference>
<dbReference type="SUPFAM" id="SSF52540">
    <property type="entry name" value="P-loop containing nucleoside triphosphate hydrolases"/>
    <property type="match status" value="1"/>
</dbReference>
<feature type="compositionally biased region" description="Pro residues" evidence="4">
    <location>
        <begin position="527"/>
        <end position="539"/>
    </location>
</feature>
<evidence type="ECO:0000256" key="2">
    <source>
        <dbReference type="ARBA" id="ARBA00034617"/>
    </source>
</evidence>
<evidence type="ECO:0000259" key="5">
    <source>
        <dbReference type="PROSITE" id="PS51194"/>
    </source>
</evidence>
<proteinExistence type="inferred from homology"/>
<dbReference type="RefSeq" id="XP_041217067.1">
    <property type="nucleotide sequence ID" value="XM_041368759.1"/>
</dbReference>
<evidence type="ECO:0000256" key="1">
    <source>
        <dbReference type="ARBA" id="ARBA00005446"/>
    </source>
</evidence>
<dbReference type="GO" id="GO:0043138">
    <property type="term" value="F:3'-5' DNA helicase activity"/>
    <property type="evidence" value="ECO:0007669"/>
    <property type="project" value="UniProtKB-EC"/>
</dbReference>
<dbReference type="EC" id="5.6.2.4" evidence="3"/>
<keyword evidence="7" id="KW-1185">Reference proteome</keyword>
<dbReference type="InterPro" id="IPR001650">
    <property type="entry name" value="Helicase_C-like"/>
</dbReference>
<evidence type="ECO:0000256" key="4">
    <source>
        <dbReference type="SAM" id="MobiDB-lite"/>
    </source>
</evidence>
<dbReference type="PANTHER" id="PTHR13710:SF154">
    <property type="entry name" value="RECQ HELICASE, PUTATIVE (AFU_ORTHOLOGUE AFUA_6G14720)-RELATED"/>
    <property type="match status" value="1"/>
</dbReference>
<dbReference type="PROSITE" id="PS51194">
    <property type="entry name" value="HELICASE_CTER"/>
    <property type="match status" value="1"/>
</dbReference>
<dbReference type="Gene3D" id="3.40.50.300">
    <property type="entry name" value="P-loop containing nucleotide triphosphate hydrolases"/>
    <property type="match status" value="2"/>
</dbReference>
<evidence type="ECO:0000313" key="7">
    <source>
        <dbReference type="Proteomes" id="UP001195769"/>
    </source>
</evidence>
<dbReference type="GO" id="GO:0005737">
    <property type="term" value="C:cytoplasm"/>
    <property type="evidence" value="ECO:0007669"/>
    <property type="project" value="TreeGrafter"/>
</dbReference>
<dbReference type="InterPro" id="IPR027417">
    <property type="entry name" value="P-loop_NTPase"/>
</dbReference>
<evidence type="ECO:0000256" key="3">
    <source>
        <dbReference type="ARBA" id="ARBA00034808"/>
    </source>
</evidence>
<comment type="similarity">
    <text evidence="1">Belongs to the helicase family. RecQ subfamily.</text>
</comment>
<dbReference type="GO" id="GO:0016787">
    <property type="term" value="F:hydrolase activity"/>
    <property type="evidence" value="ECO:0007669"/>
    <property type="project" value="UniProtKB-KW"/>
</dbReference>
<keyword evidence="6" id="KW-0378">Hydrolase</keyword>
<dbReference type="Pfam" id="PF00271">
    <property type="entry name" value="Helicase_C"/>
    <property type="match status" value="1"/>
</dbReference>
<feature type="domain" description="Helicase C-terminal" evidence="5">
    <location>
        <begin position="250"/>
        <end position="436"/>
    </location>
</feature>
<organism evidence="6 7">
    <name type="scientific">Suillus fuscotomentosus</name>
    <dbReference type="NCBI Taxonomy" id="1912939"/>
    <lineage>
        <taxon>Eukaryota</taxon>
        <taxon>Fungi</taxon>
        <taxon>Dikarya</taxon>
        <taxon>Basidiomycota</taxon>
        <taxon>Agaricomycotina</taxon>
        <taxon>Agaricomycetes</taxon>
        <taxon>Agaricomycetidae</taxon>
        <taxon>Boletales</taxon>
        <taxon>Suillineae</taxon>
        <taxon>Suillaceae</taxon>
        <taxon>Suillus</taxon>
    </lineage>
</organism>
<feature type="compositionally biased region" description="Low complexity" evidence="4">
    <location>
        <begin position="540"/>
        <end position="553"/>
    </location>
</feature>
<comment type="catalytic activity">
    <reaction evidence="2">
        <text>Couples ATP hydrolysis with the unwinding of duplex DNA by translocating in the 3'-5' direction.</text>
        <dbReference type="EC" id="5.6.2.4"/>
    </reaction>
</comment>
<dbReference type="GO" id="GO:0009378">
    <property type="term" value="F:four-way junction helicase activity"/>
    <property type="evidence" value="ECO:0007669"/>
    <property type="project" value="TreeGrafter"/>
</dbReference>
<dbReference type="EMBL" id="JABBWK010000187">
    <property type="protein sequence ID" value="KAG1887991.1"/>
    <property type="molecule type" value="Genomic_DNA"/>
</dbReference>
<evidence type="ECO:0000313" key="6">
    <source>
        <dbReference type="EMBL" id="KAG1887991.1"/>
    </source>
</evidence>
<name>A0AAD4HCW0_9AGAM</name>
<comment type="caution">
    <text evidence="6">The sequence shown here is derived from an EMBL/GenBank/DDBJ whole genome shotgun (WGS) entry which is preliminary data.</text>
</comment>
<accession>A0AAD4HCW0</accession>
<sequence length="635" mass="69819">MNYPLQIGDKSFTPDLIVSLTATRGPTEVVHIPYIAVTALTEEWDHVFEKMESMIAKHPEAILASIVLVREVKRYASPSKVSTAAETLHNRCDDEEEKPESFFQHQSLLFSFSFTFSLPTLISASVSSSSADEKSLRMSISSVESVSSVMMLISSASDALRSLPLTSFQLSTTAHAGPHDFVRLLLLAGNSRRISIAEKNLASVVVVPLKALSDELRARFEDKGLLILTWSPGIKTYDAGTIFVSVEQLECSSFFDYLREGVQKGALSRIVIDESHYASTSKHYKPCLLLMPRLRQLPLQIVASTATLPPATIPRFLQHFQMLSGATEIIRGDTTRKDISFNAFTIVAVGAGALRVLYTTSALSAGLDIRDIQAVVHLRKPSNMLDYGQGFGRGCRDGKPGWSFVFHDPKQKPFTLQAGQDDTGVSEMASWLSVPACRRIGLSLFFDGRTSSCLEMVTVQLCDICQMMVAKSIYDPSLAMLPAPEPAPSVLHQLRLAAPPRPLLPAPPLQLGLLQFPTRPQHAAPPMRLPVPPQPPIQPLHPNSKSESSNRSNRLQDIMSSLAVDQRQYMNQQLLSFKKVFSPGLLCATCWVAATRPSDHGNPTCCSRNFIVSHVAFLKEGLYIPTMFIGSPAPW</sequence>
<dbReference type="Proteomes" id="UP001195769">
    <property type="component" value="Unassembled WGS sequence"/>
</dbReference>
<dbReference type="AlphaFoldDB" id="A0AAD4HCW0"/>
<gene>
    <name evidence="6" type="ORF">F5891DRAFT_1199430</name>
</gene>
<dbReference type="GeneID" id="64663057"/>
<feature type="region of interest" description="Disordered" evidence="4">
    <location>
        <begin position="522"/>
        <end position="553"/>
    </location>
</feature>
<dbReference type="GO" id="GO:0005694">
    <property type="term" value="C:chromosome"/>
    <property type="evidence" value="ECO:0007669"/>
    <property type="project" value="TreeGrafter"/>
</dbReference>
<reference evidence="6" key="1">
    <citation type="journal article" date="2020" name="New Phytol.">
        <title>Comparative genomics reveals dynamic genome evolution in host specialist ectomycorrhizal fungi.</title>
        <authorList>
            <person name="Lofgren L.A."/>
            <person name="Nguyen N.H."/>
            <person name="Vilgalys R."/>
            <person name="Ruytinx J."/>
            <person name="Liao H.L."/>
            <person name="Branco S."/>
            <person name="Kuo A."/>
            <person name="LaButti K."/>
            <person name="Lipzen A."/>
            <person name="Andreopoulos W."/>
            <person name="Pangilinan J."/>
            <person name="Riley R."/>
            <person name="Hundley H."/>
            <person name="Na H."/>
            <person name="Barry K."/>
            <person name="Grigoriev I.V."/>
            <person name="Stajich J.E."/>
            <person name="Kennedy P.G."/>
        </authorList>
    </citation>
    <scope>NUCLEOTIDE SEQUENCE</scope>
    <source>
        <strain evidence="6">FC203</strain>
    </source>
</reference>